<reference evidence="3" key="1">
    <citation type="submission" date="2012-02" db="EMBL/GenBank/DDBJ databases">
        <title>Complete sequence of Desulfitobacterium dichloroeliminans LMG P-21439.</title>
        <authorList>
            <person name="Lucas S."/>
            <person name="Han J."/>
            <person name="Lapidus A."/>
            <person name="Cheng J.-F."/>
            <person name="Goodwin L."/>
            <person name="Pitluck S."/>
            <person name="Peters L."/>
            <person name="Ovchinnikova G."/>
            <person name="Teshima H."/>
            <person name="Detter J.C."/>
            <person name="Han C."/>
            <person name="Tapia R."/>
            <person name="Land M."/>
            <person name="Hauser L."/>
            <person name="Kyrpides N."/>
            <person name="Ivanova N."/>
            <person name="Pagani I."/>
            <person name="Kruse T."/>
            <person name="de Vos W.M."/>
            <person name="Boon N."/>
            <person name="Smidt H."/>
            <person name="Woyke T."/>
        </authorList>
    </citation>
    <scope>NUCLEOTIDE SEQUENCE [LARGE SCALE GENOMIC DNA]</scope>
    <source>
        <strain evidence="3">LMG P-21439 / DCA1</strain>
    </source>
</reference>
<protein>
    <recommendedName>
        <fullName evidence="4">CcmD family protein</fullName>
    </recommendedName>
</protein>
<keyword evidence="1" id="KW-0472">Membrane</keyword>
<evidence type="ECO:0000256" key="1">
    <source>
        <dbReference type="SAM" id="Phobius"/>
    </source>
</evidence>
<feature type="transmembrane region" description="Helical" evidence="1">
    <location>
        <begin position="6"/>
        <end position="23"/>
    </location>
</feature>
<dbReference type="Proteomes" id="UP000010797">
    <property type="component" value="Chromosome"/>
</dbReference>
<dbReference type="OrthoDB" id="2911297at2"/>
<dbReference type="HOGENOM" id="CLU_3117097_0_0_9"/>
<dbReference type="AlphaFoldDB" id="L0F6Q9"/>
<dbReference type="EMBL" id="CP003344">
    <property type="protein sequence ID" value="AGA68638.1"/>
    <property type="molecule type" value="Genomic_DNA"/>
</dbReference>
<gene>
    <name evidence="2" type="ordered locus">Desdi_1123</name>
</gene>
<dbReference type="KEGG" id="ddl:Desdi_1123"/>
<organism evidence="2 3">
    <name type="scientific">Desulfitobacterium dichloroeliminans (strain LMG P-21439 / DCA1)</name>
    <dbReference type="NCBI Taxonomy" id="871963"/>
    <lineage>
        <taxon>Bacteria</taxon>
        <taxon>Bacillati</taxon>
        <taxon>Bacillota</taxon>
        <taxon>Clostridia</taxon>
        <taxon>Eubacteriales</taxon>
        <taxon>Desulfitobacteriaceae</taxon>
        <taxon>Desulfitobacterium</taxon>
    </lineage>
</organism>
<dbReference type="InterPro" id="IPR030888">
    <property type="entry name" value="Put_ccm"/>
</dbReference>
<keyword evidence="1" id="KW-1133">Transmembrane helix</keyword>
<dbReference type="NCBIfam" id="TIGR04391">
    <property type="entry name" value="CcmD_alt_fam"/>
    <property type="match status" value="1"/>
</dbReference>
<sequence>MSYLFAAYSAIWFVIFFYVFTVSKRQRSIEKEVLYIKSIIDPKGSVPTDL</sequence>
<accession>L0F6Q9</accession>
<keyword evidence="1" id="KW-0812">Transmembrane</keyword>
<dbReference type="RefSeq" id="WP_015261634.1">
    <property type="nucleotide sequence ID" value="NC_019903.1"/>
</dbReference>
<evidence type="ECO:0008006" key="4">
    <source>
        <dbReference type="Google" id="ProtNLM"/>
    </source>
</evidence>
<name>L0F6Q9_DESDL</name>
<proteinExistence type="predicted"/>
<evidence type="ECO:0000313" key="3">
    <source>
        <dbReference type="Proteomes" id="UP000010797"/>
    </source>
</evidence>
<keyword evidence="3" id="KW-1185">Reference proteome</keyword>
<evidence type="ECO:0000313" key="2">
    <source>
        <dbReference type="EMBL" id="AGA68638.1"/>
    </source>
</evidence>
<dbReference type="STRING" id="871963.Desdi_1123"/>